<organism evidence="1 2">
    <name type="scientific">Brassica carinata</name>
    <name type="common">Ethiopian mustard</name>
    <name type="synonym">Abyssinian cabbage</name>
    <dbReference type="NCBI Taxonomy" id="52824"/>
    <lineage>
        <taxon>Eukaryota</taxon>
        <taxon>Viridiplantae</taxon>
        <taxon>Streptophyta</taxon>
        <taxon>Embryophyta</taxon>
        <taxon>Tracheophyta</taxon>
        <taxon>Spermatophyta</taxon>
        <taxon>Magnoliopsida</taxon>
        <taxon>eudicotyledons</taxon>
        <taxon>Gunneridae</taxon>
        <taxon>Pentapetalae</taxon>
        <taxon>rosids</taxon>
        <taxon>malvids</taxon>
        <taxon>Brassicales</taxon>
        <taxon>Brassicaceae</taxon>
        <taxon>Brassiceae</taxon>
        <taxon>Brassica</taxon>
    </lineage>
</organism>
<accession>A0A8X8AVR5</accession>
<reference evidence="1 2" key="1">
    <citation type="submission" date="2020-02" db="EMBL/GenBank/DDBJ databases">
        <authorList>
            <person name="Ma Q."/>
            <person name="Huang Y."/>
            <person name="Song X."/>
            <person name="Pei D."/>
        </authorList>
    </citation>
    <scope>NUCLEOTIDE SEQUENCE [LARGE SCALE GENOMIC DNA]</scope>
    <source>
        <strain evidence="1">Sxm20200214</strain>
        <tissue evidence="1">Leaf</tissue>
    </source>
</reference>
<keyword evidence="2" id="KW-1185">Reference proteome</keyword>
<comment type="caution">
    <text evidence="1">The sequence shown here is derived from an EMBL/GenBank/DDBJ whole genome shotgun (WGS) entry which is preliminary data.</text>
</comment>
<dbReference type="Proteomes" id="UP000886595">
    <property type="component" value="Unassembled WGS sequence"/>
</dbReference>
<evidence type="ECO:0000313" key="2">
    <source>
        <dbReference type="Proteomes" id="UP000886595"/>
    </source>
</evidence>
<gene>
    <name evidence="1" type="ORF">Bca52824_024420</name>
</gene>
<sequence length="61" mass="6705">MYQRDNANSSSATIQKELHANAKLSVPTSDCGVPEPQKHIKEIEGLVHELESYGFTTYIGA</sequence>
<proteinExistence type="predicted"/>
<dbReference type="EMBL" id="JAAMPC010000005">
    <property type="protein sequence ID" value="KAG2312863.1"/>
    <property type="molecule type" value="Genomic_DNA"/>
</dbReference>
<protein>
    <submittedName>
        <fullName evidence="1">Uncharacterized protein</fullName>
    </submittedName>
</protein>
<evidence type="ECO:0000313" key="1">
    <source>
        <dbReference type="EMBL" id="KAG2312863.1"/>
    </source>
</evidence>
<name>A0A8X8AVR5_BRACI</name>
<dbReference type="AlphaFoldDB" id="A0A8X8AVR5"/>